<dbReference type="PANTHER" id="PTHR28255">
    <property type="match status" value="1"/>
</dbReference>
<dbReference type="EMBL" id="ADKX01000007">
    <property type="protein sequence ID" value="EFW06296.1"/>
    <property type="molecule type" value="Genomic_DNA"/>
</dbReference>
<accession>E7G6Z0</accession>
<comment type="caution">
    <text evidence="1">The sequence shown here is derived from an EMBL/GenBank/DDBJ whole genome shotgun (WGS) entry which is preliminary data.</text>
</comment>
<dbReference type="SUPFAM" id="SSF143744">
    <property type="entry name" value="GlcG-like"/>
    <property type="match status" value="1"/>
</dbReference>
<dbReference type="InterPro" id="IPR038084">
    <property type="entry name" value="PduO/GlcC-like_sf"/>
</dbReference>
<evidence type="ECO:0000313" key="2">
    <source>
        <dbReference type="Proteomes" id="UP000003157"/>
    </source>
</evidence>
<name>E7G6Z0_9FIRM</name>
<dbReference type="PANTHER" id="PTHR28255:SF1">
    <property type="entry name" value="UPF0303 PROTEIN YBR137W"/>
    <property type="match status" value="1"/>
</dbReference>
<dbReference type="Proteomes" id="UP000003157">
    <property type="component" value="Unassembled WGS sequence"/>
</dbReference>
<dbReference type="InterPro" id="IPR005624">
    <property type="entry name" value="PduO/GlcC-like"/>
</dbReference>
<dbReference type="OrthoDB" id="9815315at2"/>
<dbReference type="Pfam" id="PF03928">
    <property type="entry name" value="HbpS-like"/>
    <property type="match status" value="1"/>
</dbReference>
<protein>
    <submittedName>
        <fullName evidence="1">Uncharacterized protein</fullName>
    </submittedName>
</protein>
<gene>
    <name evidence="1" type="ORF">HMPREF9488_00528</name>
</gene>
<keyword evidence="2" id="KW-1185">Reference proteome</keyword>
<dbReference type="eggNOG" id="COG4702">
    <property type="taxonomic scope" value="Bacteria"/>
</dbReference>
<dbReference type="Gene3D" id="3.30.450.150">
    <property type="entry name" value="Haem-degrading domain"/>
    <property type="match status" value="1"/>
</dbReference>
<proteinExistence type="predicted"/>
<dbReference type="STRING" id="100884.GCA_000269565_01184"/>
<reference evidence="1 2" key="1">
    <citation type="submission" date="2010-12" db="EMBL/GenBank/DDBJ databases">
        <title>The Genome Sequence of Coprobacillus sp. strain 29_1.</title>
        <authorList>
            <consortium name="The Broad Institute Genome Sequencing Platform"/>
            <person name="Earl A."/>
            <person name="Ward D."/>
            <person name="Feldgarden M."/>
            <person name="Gevers D."/>
            <person name="Daigneault M."/>
            <person name="Sibley C.D."/>
            <person name="White A."/>
            <person name="Strauss J."/>
            <person name="Allen-Vercoe E."/>
            <person name="Young S.K."/>
            <person name="Zeng Q."/>
            <person name="Gargeya S."/>
            <person name="Fitzgerald M."/>
            <person name="Haas B."/>
            <person name="Abouelleil A."/>
            <person name="Alvarado L."/>
            <person name="Arachchi H.M."/>
            <person name="Berlin A."/>
            <person name="Brown A."/>
            <person name="Chapman S.B."/>
            <person name="Chen Z."/>
            <person name="Dunbar C."/>
            <person name="Freedman E."/>
            <person name="Gearin G."/>
            <person name="Gellesch M."/>
            <person name="Goldberg J."/>
            <person name="Griggs A."/>
            <person name="Gujja S."/>
            <person name="Heilman E."/>
            <person name="Heiman D."/>
            <person name="Howarth C."/>
            <person name="Larson L."/>
            <person name="Lui A."/>
            <person name="MacDonald P.J.P."/>
            <person name="Mehta T."/>
            <person name="Montmayeur A."/>
            <person name="Murphy C."/>
            <person name="Neiman D."/>
            <person name="Pearson M."/>
            <person name="Priest M."/>
            <person name="Roberts A."/>
            <person name="Saif S."/>
            <person name="Shea T."/>
            <person name="Shenoy N."/>
            <person name="Sisk P."/>
            <person name="Stolte C."/>
            <person name="Sykes S."/>
            <person name="White J."/>
            <person name="Yandava C."/>
            <person name="Nusbaum C."/>
            <person name="Birren B."/>
        </authorList>
    </citation>
    <scope>NUCLEOTIDE SEQUENCE [LARGE SCALE GENOMIC DNA]</scope>
    <source>
        <strain evidence="1 2">29_1</strain>
    </source>
</reference>
<sequence>MNKKDILQQEHELVFESFQHAFGLKFGLELIDYIQSHQLKSVGVRIVYKGLVIFQYLMDGKSEDIWLKRKERTVIESGHSSYYTFLHQDQYSTWIDNDNYTLGGGGFPITENQQVVGAICISGLKHDEDHQLIVEILRKLLKEDHL</sequence>
<dbReference type="InterPro" id="IPR010371">
    <property type="entry name" value="YBR137W-like"/>
</dbReference>
<dbReference type="GeneID" id="78229065"/>
<dbReference type="AlphaFoldDB" id="E7G6Z0"/>
<dbReference type="RefSeq" id="WP_008787644.1">
    <property type="nucleotide sequence ID" value="NZ_AKCB01000001.1"/>
</dbReference>
<evidence type="ECO:0000313" key="1">
    <source>
        <dbReference type="EMBL" id="EFW06296.1"/>
    </source>
</evidence>
<dbReference type="HOGENOM" id="CLU_101036_3_0_9"/>
<organism evidence="1 2">
    <name type="scientific">Coprobacillus cateniformis</name>
    <dbReference type="NCBI Taxonomy" id="100884"/>
    <lineage>
        <taxon>Bacteria</taxon>
        <taxon>Bacillati</taxon>
        <taxon>Bacillota</taxon>
        <taxon>Erysipelotrichia</taxon>
        <taxon>Erysipelotrichales</taxon>
        <taxon>Coprobacillaceae</taxon>
        <taxon>Coprobacillus</taxon>
    </lineage>
</organism>